<name>A0A178I2W4_9HYPH</name>
<dbReference type="SUPFAM" id="SSF51182">
    <property type="entry name" value="RmlC-like cupins"/>
    <property type="match status" value="1"/>
</dbReference>
<keyword evidence="2" id="KW-0732">Signal</keyword>
<protein>
    <recommendedName>
        <fullName evidence="3">Cupin type-2 domain-containing protein</fullName>
    </recommendedName>
</protein>
<feature type="domain" description="Cupin type-2" evidence="3">
    <location>
        <begin position="223"/>
        <end position="290"/>
    </location>
</feature>
<dbReference type="EMBL" id="LVVY01000062">
    <property type="protein sequence ID" value="OAM79711.1"/>
    <property type="molecule type" value="Genomic_DNA"/>
</dbReference>
<feature type="signal peptide" evidence="2">
    <location>
        <begin position="1"/>
        <end position="22"/>
    </location>
</feature>
<organism evidence="4 5">
    <name type="scientific">Devosia elaeis</name>
    <dbReference type="NCBI Taxonomy" id="1770058"/>
    <lineage>
        <taxon>Bacteria</taxon>
        <taxon>Pseudomonadati</taxon>
        <taxon>Pseudomonadota</taxon>
        <taxon>Alphaproteobacteria</taxon>
        <taxon>Hyphomicrobiales</taxon>
        <taxon>Devosiaceae</taxon>
        <taxon>Devosia</taxon>
    </lineage>
</organism>
<evidence type="ECO:0000256" key="2">
    <source>
        <dbReference type="SAM" id="SignalP"/>
    </source>
</evidence>
<feature type="domain" description="Cupin type-2" evidence="3">
    <location>
        <begin position="85"/>
        <end position="150"/>
    </location>
</feature>
<accession>A0A178I2W4</accession>
<evidence type="ECO:0000313" key="4">
    <source>
        <dbReference type="EMBL" id="OAM79711.1"/>
    </source>
</evidence>
<dbReference type="InterPro" id="IPR014710">
    <property type="entry name" value="RmlC-like_jellyroll"/>
</dbReference>
<dbReference type="STRING" id="1770058.A3840_02955"/>
<dbReference type="Proteomes" id="UP000078389">
    <property type="component" value="Unassembled WGS sequence"/>
</dbReference>
<evidence type="ECO:0000259" key="3">
    <source>
        <dbReference type="Pfam" id="PF07883"/>
    </source>
</evidence>
<evidence type="ECO:0000313" key="5">
    <source>
        <dbReference type="Proteomes" id="UP000078389"/>
    </source>
</evidence>
<dbReference type="PANTHER" id="PTHR35848:SF6">
    <property type="entry name" value="CUPIN TYPE-2 DOMAIN-CONTAINING PROTEIN"/>
    <property type="match status" value="1"/>
</dbReference>
<dbReference type="Pfam" id="PF07883">
    <property type="entry name" value="Cupin_2"/>
    <property type="match status" value="2"/>
</dbReference>
<feature type="chain" id="PRO_5008088390" description="Cupin type-2 domain-containing protein" evidence="2">
    <location>
        <begin position="23"/>
        <end position="312"/>
    </location>
</feature>
<dbReference type="PANTHER" id="PTHR35848">
    <property type="entry name" value="OXALATE-BINDING PROTEIN"/>
    <property type="match status" value="1"/>
</dbReference>
<reference evidence="4 5" key="1">
    <citation type="submission" date="2016-03" db="EMBL/GenBank/DDBJ databases">
        <title>Genome sequencing of Devosia sp. S37.</title>
        <authorList>
            <person name="Mohd Nor M."/>
        </authorList>
    </citation>
    <scope>NUCLEOTIDE SEQUENCE [LARGE SCALE GENOMIC DNA]</scope>
    <source>
        <strain evidence="4 5">S37</strain>
    </source>
</reference>
<dbReference type="InterPro" id="IPR011051">
    <property type="entry name" value="RmlC_Cupin_sf"/>
</dbReference>
<sequence>MISRAALAAAVLLTASAQGAQAQNMVPAPLADRVAITNPDNYTDLESVHGGAGPMAFASLYDARRDDSVRFDLGTNFLFLHRGVIYPGGGIGAHYHNAVEEMFVILSGEAEFTVDSRTSLLQAPVGAPARLGSNHAIVNPTDEPIEWLNINVSTIPGYYDAYDLGDARVDAELDDIPQFIVADLSGKKLRDVENYDGGTGPVRVHRALQPSVFFTPWTYFDHVVIPNGSSIGPIAKPGLSEVFYVLSGTGEATISGETVSIEEGHVIPAGLGETRSFVSTGDEPLELMVIGVARDMETKREYMVSDDAKIRR</sequence>
<dbReference type="InterPro" id="IPR051610">
    <property type="entry name" value="GPI/OXD"/>
</dbReference>
<keyword evidence="1" id="KW-0479">Metal-binding</keyword>
<keyword evidence="5" id="KW-1185">Reference proteome</keyword>
<dbReference type="GO" id="GO:0046872">
    <property type="term" value="F:metal ion binding"/>
    <property type="evidence" value="ECO:0007669"/>
    <property type="project" value="UniProtKB-KW"/>
</dbReference>
<dbReference type="InterPro" id="IPR013096">
    <property type="entry name" value="Cupin_2"/>
</dbReference>
<gene>
    <name evidence="4" type="ORF">A3840_02955</name>
</gene>
<dbReference type="Gene3D" id="2.60.120.10">
    <property type="entry name" value="Jelly Rolls"/>
    <property type="match status" value="2"/>
</dbReference>
<evidence type="ECO:0000256" key="1">
    <source>
        <dbReference type="ARBA" id="ARBA00022723"/>
    </source>
</evidence>
<proteinExistence type="predicted"/>
<comment type="caution">
    <text evidence="4">The sequence shown here is derived from an EMBL/GenBank/DDBJ whole genome shotgun (WGS) entry which is preliminary data.</text>
</comment>
<dbReference type="AlphaFoldDB" id="A0A178I2W4"/>